<keyword evidence="4 9" id="KW-0732">Signal</keyword>
<keyword evidence="8" id="KW-0325">Glycoprotein</keyword>
<name>A0ABM4C7Y4_HYDVU</name>
<evidence type="ECO:0000313" key="11">
    <source>
        <dbReference type="RefSeq" id="XP_065657719.1"/>
    </source>
</evidence>
<dbReference type="GeneID" id="100204215"/>
<evidence type="ECO:0000256" key="8">
    <source>
        <dbReference type="ARBA" id="ARBA00023180"/>
    </source>
</evidence>
<evidence type="ECO:0000256" key="3">
    <source>
        <dbReference type="ARBA" id="ARBA00022692"/>
    </source>
</evidence>
<evidence type="ECO:0000256" key="4">
    <source>
        <dbReference type="ARBA" id="ARBA00022729"/>
    </source>
</evidence>
<evidence type="ECO:0000256" key="1">
    <source>
        <dbReference type="ARBA" id="ARBA00004614"/>
    </source>
</evidence>
<comment type="similarity">
    <text evidence="2">Belongs to the TMEM59 family.</text>
</comment>
<dbReference type="RefSeq" id="XP_065657719.1">
    <property type="nucleotide sequence ID" value="XM_065801647.1"/>
</dbReference>
<evidence type="ECO:0000313" key="10">
    <source>
        <dbReference type="Proteomes" id="UP001652625"/>
    </source>
</evidence>
<dbReference type="Proteomes" id="UP001652625">
    <property type="component" value="Chromosome 07"/>
</dbReference>
<dbReference type="InterPro" id="IPR022065">
    <property type="entry name" value="Uncharacterised_TMEM59"/>
</dbReference>
<proteinExistence type="inferred from homology"/>
<evidence type="ECO:0000256" key="5">
    <source>
        <dbReference type="ARBA" id="ARBA00022989"/>
    </source>
</evidence>
<protein>
    <submittedName>
        <fullName evidence="11">Transmembrane protein 59 isoform X2</fullName>
    </submittedName>
</protein>
<feature type="chain" id="PRO_5045156484" evidence="9">
    <location>
        <begin position="19"/>
        <end position="277"/>
    </location>
</feature>
<evidence type="ECO:0000256" key="2">
    <source>
        <dbReference type="ARBA" id="ARBA00009643"/>
    </source>
</evidence>
<keyword evidence="7" id="KW-0472">Membrane</keyword>
<dbReference type="PANTHER" id="PTHR28652">
    <property type="entry name" value="TRANSMEMBRANE PROTEIN 59-LIKE PROTEIN"/>
    <property type="match status" value="1"/>
</dbReference>
<keyword evidence="6" id="KW-0333">Golgi apparatus</keyword>
<evidence type="ECO:0000256" key="7">
    <source>
        <dbReference type="ARBA" id="ARBA00023136"/>
    </source>
</evidence>
<sequence length="277" mass="32139">MFLISVYGLFSYFVIIFGAEICEEFCNEAFLSSNQEEELDACFRGCRYFTINDLLASRLTLDSQSVCKQDCEEAYPETNKQSACKIGCTSQYNFSVNQYQEESDLDMHLMQWHVQIFQPMMLFRKFYFNPSEDKSLLKDESNDDTKSYTIVLQLSDNFVEPGDITNEVEINKNVLKDDKPSVKKYTTSLYKHGRNWLYCVEKNTGVSRWVLLCLFVSAAATSAWMCLQICKSEDTEKNYKKHTFNDELVPYDDNHRLFFISKSDEAGPLPEKVPMLA</sequence>
<reference evidence="11" key="1">
    <citation type="submission" date="2025-08" db="UniProtKB">
        <authorList>
            <consortium name="RefSeq"/>
        </authorList>
    </citation>
    <scope>IDENTIFICATION</scope>
</reference>
<keyword evidence="5" id="KW-1133">Transmembrane helix</keyword>
<dbReference type="Pfam" id="PF12280">
    <property type="entry name" value="BSMAP"/>
    <property type="match status" value="1"/>
</dbReference>
<feature type="signal peptide" evidence="9">
    <location>
        <begin position="1"/>
        <end position="18"/>
    </location>
</feature>
<keyword evidence="3 11" id="KW-0812">Transmembrane</keyword>
<organism evidence="10 11">
    <name type="scientific">Hydra vulgaris</name>
    <name type="common">Hydra</name>
    <name type="synonym">Hydra attenuata</name>
    <dbReference type="NCBI Taxonomy" id="6087"/>
    <lineage>
        <taxon>Eukaryota</taxon>
        <taxon>Metazoa</taxon>
        <taxon>Cnidaria</taxon>
        <taxon>Hydrozoa</taxon>
        <taxon>Hydroidolina</taxon>
        <taxon>Anthoathecata</taxon>
        <taxon>Aplanulata</taxon>
        <taxon>Hydridae</taxon>
        <taxon>Hydra</taxon>
    </lineage>
</organism>
<comment type="subcellular location">
    <subcellularLocation>
        <location evidence="1">Golgi apparatus membrane</location>
        <topology evidence="1">Single-pass type I membrane protein</topology>
    </subcellularLocation>
</comment>
<gene>
    <name evidence="11" type="primary">LOC100204215</name>
</gene>
<keyword evidence="10" id="KW-1185">Reference proteome</keyword>
<accession>A0ABM4C7Y4</accession>
<evidence type="ECO:0000256" key="9">
    <source>
        <dbReference type="SAM" id="SignalP"/>
    </source>
</evidence>
<evidence type="ECO:0000256" key="6">
    <source>
        <dbReference type="ARBA" id="ARBA00023034"/>
    </source>
</evidence>
<dbReference type="PANTHER" id="PTHR28652:SF2">
    <property type="entry name" value="TRANSMEMBRANE PROTEIN 59-LIKE PROTEIN"/>
    <property type="match status" value="1"/>
</dbReference>